<dbReference type="EMBL" id="PRKZ01000001">
    <property type="protein sequence ID" value="RAW52187.1"/>
    <property type="molecule type" value="Genomic_DNA"/>
</dbReference>
<comment type="caution">
    <text evidence="1">The sequence shown here is derived from an EMBL/GenBank/DDBJ whole genome shotgun (WGS) entry which is preliminary data.</text>
</comment>
<organism evidence="1 2">
    <name type="scientific">Faecalibacterium prausnitzii</name>
    <dbReference type="NCBI Taxonomy" id="853"/>
    <lineage>
        <taxon>Bacteria</taxon>
        <taxon>Bacillati</taxon>
        <taxon>Bacillota</taxon>
        <taxon>Clostridia</taxon>
        <taxon>Eubacteriales</taxon>
        <taxon>Oscillospiraceae</taxon>
        <taxon>Faecalibacterium</taxon>
    </lineage>
</organism>
<protein>
    <recommendedName>
        <fullName evidence="3">AAA family ATPase</fullName>
    </recommendedName>
</protein>
<dbReference type="AlphaFoldDB" id="A0A329TQN7"/>
<dbReference type="InterPro" id="IPR038724">
    <property type="entry name" value="RepA"/>
</dbReference>
<gene>
    <name evidence="1" type="ORF">C4N25_01905</name>
</gene>
<dbReference type="CDD" id="cd01125">
    <property type="entry name" value="RepA_RSF1010_like"/>
    <property type="match status" value="1"/>
</dbReference>
<evidence type="ECO:0008006" key="3">
    <source>
        <dbReference type="Google" id="ProtNLM"/>
    </source>
</evidence>
<dbReference type="SUPFAM" id="SSF52540">
    <property type="entry name" value="P-loop containing nucleoside triphosphate hydrolases"/>
    <property type="match status" value="1"/>
</dbReference>
<dbReference type="InterPro" id="IPR027417">
    <property type="entry name" value="P-loop_NTPase"/>
</dbReference>
<dbReference type="RefSeq" id="WP_112114768.1">
    <property type="nucleotide sequence ID" value="NZ_DAWEON010000012.1"/>
</dbReference>
<evidence type="ECO:0000313" key="2">
    <source>
        <dbReference type="Proteomes" id="UP000251634"/>
    </source>
</evidence>
<reference evidence="1 2" key="1">
    <citation type="submission" date="2018-02" db="EMBL/GenBank/DDBJ databases">
        <title>Complete genome sequencing of Faecalibacterium prausnitzii strains isolated from the human gut.</title>
        <authorList>
            <person name="Fitzgerald B.C."/>
            <person name="Shkoporov A.N."/>
            <person name="Ross P.R."/>
            <person name="Hill C."/>
        </authorList>
    </citation>
    <scope>NUCLEOTIDE SEQUENCE [LARGE SCALE GENOMIC DNA]</scope>
    <source>
        <strain evidence="1 2">APC942/8-14-2</strain>
    </source>
</reference>
<proteinExistence type="predicted"/>
<sequence length="406" mass="45636">MIETKKTTAPEASVGADVVQPSQKFNTNIIANEPAQINLQTTENEKKFALNTVSMSELYDTVYPPRKPIVDGLLYGGTYLFVGAPKVGKSFFMGQLAYHVAMGLPLWEYKVHQGTVLYLALEDDYARLQHRLSRMFGVEEAASLYFATQAKTLSEGLDQQLEHFIREHPDVRLIIIDTLQKVREVGGDRYSYASDYEIVTKLKAFSDKYGICLLVVHHTRKMEAEDSFDMISGTNGLLGAADGAFILQKKKRTDNTAILDVVGRDQPDQELTLEFNRERCLWMFQKAETELWKQPPDPLLEAVSRLLSQDAPEWNGSPTELLAKLPDVGVQANVLTRKLNVSADRLYNDYGIRYESKRTHEGRSVSLKLETQGVTICDGRDGIFECGPDIENTVTIDTTVTEEVKP</sequence>
<dbReference type="Pfam" id="PF13481">
    <property type="entry name" value="AAA_25"/>
    <property type="match status" value="1"/>
</dbReference>
<accession>A0A329TQN7</accession>
<dbReference type="Gene3D" id="3.40.50.300">
    <property type="entry name" value="P-loop containing nucleotide triphosphate hydrolases"/>
    <property type="match status" value="1"/>
</dbReference>
<evidence type="ECO:0000313" key="1">
    <source>
        <dbReference type="EMBL" id="RAW52187.1"/>
    </source>
</evidence>
<name>A0A329TQN7_9FIRM</name>
<dbReference type="Proteomes" id="UP000251634">
    <property type="component" value="Unassembled WGS sequence"/>
</dbReference>